<dbReference type="Pfam" id="PF09419">
    <property type="entry name" value="PGP_phosphatase"/>
    <property type="match status" value="1"/>
</dbReference>
<proteinExistence type="predicted"/>
<dbReference type="InterPro" id="IPR027706">
    <property type="entry name" value="PGP_Pase"/>
</dbReference>
<dbReference type="Gene3D" id="3.40.50.1000">
    <property type="entry name" value="HAD superfamily/HAD-like"/>
    <property type="match status" value="1"/>
</dbReference>
<dbReference type="SUPFAM" id="SSF56784">
    <property type="entry name" value="HAD-like"/>
    <property type="match status" value="1"/>
</dbReference>
<evidence type="ECO:0000313" key="2">
    <source>
        <dbReference type="EMBL" id="CAE0459992.1"/>
    </source>
</evidence>
<dbReference type="EMBL" id="HBIO01006582">
    <property type="protein sequence ID" value="CAE0459992.1"/>
    <property type="molecule type" value="Transcribed_RNA"/>
</dbReference>
<evidence type="ECO:0000256" key="1">
    <source>
        <dbReference type="SAM" id="MobiDB-lite"/>
    </source>
</evidence>
<dbReference type="GO" id="GO:0008962">
    <property type="term" value="F:phosphatidylglycerophosphatase activity"/>
    <property type="evidence" value="ECO:0007669"/>
    <property type="project" value="InterPro"/>
</dbReference>
<feature type="region of interest" description="Disordered" evidence="1">
    <location>
        <begin position="144"/>
        <end position="169"/>
    </location>
</feature>
<reference evidence="2" key="1">
    <citation type="submission" date="2021-01" db="EMBL/GenBank/DDBJ databases">
        <authorList>
            <person name="Corre E."/>
            <person name="Pelletier E."/>
            <person name="Niang G."/>
            <person name="Scheremetjew M."/>
            <person name="Finn R."/>
            <person name="Kale V."/>
            <person name="Holt S."/>
            <person name="Cochrane G."/>
            <person name="Meng A."/>
            <person name="Brown T."/>
            <person name="Cohen L."/>
        </authorList>
    </citation>
    <scope>NUCLEOTIDE SEQUENCE</scope>
    <source>
        <strain evidence="2">MM31A-1</strain>
    </source>
</reference>
<gene>
    <name evidence="2" type="ORF">CDEB00056_LOCUS4833</name>
</gene>
<sequence>MVDFYYAMVQSINTKALLTLASVVRRPYIAAPHVHVPTISDVNYQSMRDHCGIKAILFDKDNTITAPYENTIHERAAVGLQNALDVFGHENVAILSNSAGTKDDKDYEDAIQIERDLGINVIRHDEKKPGGLNEVLQHFARQGHENRNEDISEDDEGNENGNGQSDALDASELSPTELCMVGDRLLTDIVFGNLHGMMTVHCLPLCSGDENKGDNKIASMVRTFENKFMFGGSLGSMTRKRTIPHVKWAGEKDCPLILVDDILDIDGIPAVN</sequence>
<accession>A0A7S3PZ01</accession>
<protein>
    <submittedName>
        <fullName evidence="2">Uncharacterized protein</fullName>
    </submittedName>
</protein>
<name>A0A7S3PZ01_9STRA</name>
<dbReference type="InterPro" id="IPR023214">
    <property type="entry name" value="HAD_sf"/>
</dbReference>
<dbReference type="Pfam" id="PF13242">
    <property type="entry name" value="Hydrolase_like"/>
    <property type="match status" value="1"/>
</dbReference>
<dbReference type="InterPro" id="IPR036412">
    <property type="entry name" value="HAD-like_sf"/>
</dbReference>
<dbReference type="AlphaFoldDB" id="A0A7S3PZ01"/>
<organism evidence="2">
    <name type="scientific">Chaetoceros debilis</name>
    <dbReference type="NCBI Taxonomy" id="122233"/>
    <lineage>
        <taxon>Eukaryota</taxon>
        <taxon>Sar</taxon>
        <taxon>Stramenopiles</taxon>
        <taxon>Ochrophyta</taxon>
        <taxon>Bacillariophyta</taxon>
        <taxon>Coscinodiscophyceae</taxon>
        <taxon>Chaetocerotophycidae</taxon>
        <taxon>Chaetocerotales</taxon>
        <taxon>Chaetocerotaceae</taxon>
        <taxon>Chaetoceros</taxon>
    </lineage>
</organism>